<proteinExistence type="predicted"/>
<keyword evidence="1" id="KW-0378">Hydrolase</keyword>
<dbReference type="RefSeq" id="WP_086716180.1">
    <property type="nucleotide sequence ID" value="NZ_BLAG01000019.1"/>
</dbReference>
<dbReference type="Pfam" id="PF07228">
    <property type="entry name" value="SpoIIE"/>
    <property type="match status" value="1"/>
</dbReference>
<dbReference type="EMBL" id="BLAG01000019">
    <property type="protein sequence ID" value="GES33406.1"/>
    <property type="molecule type" value="Genomic_DNA"/>
</dbReference>
<evidence type="ECO:0000313" key="5">
    <source>
        <dbReference type="Proteomes" id="UP000325598"/>
    </source>
</evidence>
<keyword evidence="2" id="KW-0175">Coiled coil</keyword>
<feature type="domain" description="PPM-type phosphatase" evidence="3">
    <location>
        <begin position="206"/>
        <end position="422"/>
    </location>
</feature>
<dbReference type="SMART" id="SM00331">
    <property type="entry name" value="PP2C_SIG"/>
    <property type="match status" value="1"/>
</dbReference>
<keyword evidence="5" id="KW-1185">Reference proteome</keyword>
<dbReference type="InterPro" id="IPR036457">
    <property type="entry name" value="PPM-type-like_dom_sf"/>
</dbReference>
<evidence type="ECO:0000256" key="1">
    <source>
        <dbReference type="ARBA" id="ARBA00022801"/>
    </source>
</evidence>
<protein>
    <submittedName>
        <fullName evidence="4">Potassium-transporting ATPase subunit B</fullName>
    </submittedName>
</protein>
<dbReference type="InterPro" id="IPR052016">
    <property type="entry name" value="Bact_Sigma-Reg"/>
</dbReference>
<reference evidence="4 5" key="1">
    <citation type="submission" date="2019-10" db="EMBL/GenBank/DDBJ databases">
        <title>Whole genome shotgun sequence of Streptomyces angustmyceticus NBRC 3934.</title>
        <authorList>
            <person name="Hosoyama A."/>
            <person name="Ichikawa N."/>
            <person name="Kimura A."/>
            <person name="Kitahashi Y."/>
            <person name="Komaki H."/>
            <person name="Uohara A."/>
        </authorList>
    </citation>
    <scope>NUCLEOTIDE SEQUENCE [LARGE SCALE GENOMIC DNA]</scope>
    <source>
        <strain evidence="4 5">NBRC 3934</strain>
    </source>
</reference>
<feature type="coiled-coil region" evidence="2">
    <location>
        <begin position="128"/>
        <end position="169"/>
    </location>
</feature>
<dbReference type="GO" id="GO:0016791">
    <property type="term" value="F:phosphatase activity"/>
    <property type="evidence" value="ECO:0007669"/>
    <property type="project" value="TreeGrafter"/>
</dbReference>
<name>A0A5J4LPC7_9ACTN</name>
<evidence type="ECO:0000256" key="2">
    <source>
        <dbReference type="SAM" id="Coils"/>
    </source>
</evidence>
<dbReference type="AlphaFoldDB" id="A0A5J4LPC7"/>
<dbReference type="InterPro" id="IPR001932">
    <property type="entry name" value="PPM-type_phosphatase-like_dom"/>
</dbReference>
<dbReference type="SUPFAM" id="SSF81606">
    <property type="entry name" value="PP2C-like"/>
    <property type="match status" value="1"/>
</dbReference>
<sequence length="433" mass="46174">MNPHTFHDLPALRRAVRRICEAHRLPSRTGGRLVLSVAEVAGAALSAGGPVRLEAAEQTAPSGSTLLAVTLHAAPAPPSPAHLPLPGRATSDGVVAWHLPLGETQEAPPAAPRGAVPLQGRVREAETAEVYEAQLAALEGDLAAALSRVDTLTTELHRLKDELAETNSGVLALYVQLEERDEQLRRAHGQILRELEDALRPSPITVDGLEFAVHYEPADTDAPTGGDFYDWLCLPDGTVHITVVDALGHGVRSTRSALNVTHAVRTLALEGHPLESIVAHTHDILAPFDPEIMATVLLARIHPETGELRLANGSHPPALLLRADGTPEYLEVRGRGIGFPLPGSESVREATLHEGDLLMLYTDGLTESRRDPIEGEARLVESARAHARRPVGEIPGAVAEDMHTVILHSDDTLALAVRRARRTVPGAGTRAAG</sequence>
<dbReference type="OrthoDB" id="108143at2"/>
<evidence type="ECO:0000259" key="3">
    <source>
        <dbReference type="SMART" id="SM00331"/>
    </source>
</evidence>
<dbReference type="Gene3D" id="3.60.40.10">
    <property type="entry name" value="PPM-type phosphatase domain"/>
    <property type="match status" value="1"/>
</dbReference>
<dbReference type="PANTHER" id="PTHR43156">
    <property type="entry name" value="STAGE II SPORULATION PROTEIN E-RELATED"/>
    <property type="match status" value="1"/>
</dbReference>
<comment type="caution">
    <text evidence="4">The sequence shown here is derived from an EMBL/GenBank/DDBJ whole genome shotgun (WGS) entry which is preliminary data.</text>
</comment>
<organism evidence="4 5">
    <name type="scientific">Streptomyces angustmyceticus</name>
    <dbReference type="NCBI Taxonomy" id="285578"/>
    <lineage>
        <taxon>Bacteria</taxon>
        <taxon>Bacillati</taxon>
        <taxon>Actinomycetota</taxon>
        <taxon>Actinomycetes</taxon>
        <taxon>Kitasatosporales</taxon>
        <taxon>Streptomycetaceae</taxon>
        <taxon>Streptomyces</taxon>
    </lineage>
</organism>
<evidence type="ECO:0000313" key="4">
    <source>
        <dbReference type="EMBL" id="GES33406.1"/>
    </source>
</evidence>
<dbReference type="PANTHER" id="PTHR43156:SF2">
    <property type="entry name" value="STAGE II SPORULATION PROTEIN E"/>
    <property type="match status" value="1"/>
</dbReference>
<dbReference type="Proteomes" id="UP000325598">
    <property type="component" value="Unassembled WGS sequence"/>
</dbReference>
<dbReference type="GeneID" id="96751088"/>
<gene>
    <name evidence="4" type="ORF">San01_58940</name>
</gene>
<accession>A0A5J4LPC7</accession>